<keyword evidence="12" id="KW-1185">Reference proteome</keyword>
<reference evidence="11 12" key="1">
    <citation type="submission" date="2020-08" db="EMBL/GenBank/DDBJ databases">
        <title>Genomic Encyclopedia of Type Strains, Phase IV (KMG-IV): sequencing the most valuable type-strain genomes for metagenomic binning, comparative biology and taxonomic classification.</title>
        <authorList>
            <person name="Goeker M."/>
        </authorList>
    </citation>
    <scope>NUCLEOTIDE SEQUENCE [LARGE SCALE GENOMIC DNA]</scope>
    <source>
        <strain evidence="11 12">DSM 101064</strain>
    </source>
</reference>
<keyword evidence="4" id="KW-1003">Cell membrane</keyword>
<dbReference type="Gene3D" id="3.40.50.300">
    <property type="entry name" value="P-loop containing nucleotide triphosphate hydrolases"/>
    <property type="match status" value="1"/>
</dbReference>
<dbReference type="InterPro" id="IPR003439">
    <property type="entry name" value="ABC_transporter-like_ATP-bd"/>
</dbReference>
<keyword evidence="3" id="KW-0813">Transport</keyword>
<comment type="caution">
    <text evidence="11">The sequence shown here is derived from an EMBL/GenBank/DDBJ whole genome shotgun (WGS) entry which is preliminary data.</text>
</comment>
<accession>A0A7W9EX93</accession>
<keyword evidence="6" id="KW-0547">Nucleotide-binding</keyword>
<dbReference type="RefSeq" id="WP_183526868.1">
    <property type="nucleotide sequence ID" value="NZ_JACIJM010000003.1"/>
</dbReference>
<dbReference type="AlphaFoldDB" id="A0A7W9EX93"/>
<proteinExistence type="inferred from homology"/>
<evidence type="ECO:0000259" key="10">
    <source>
        <dbReference type="PROSITE" id="PS50893"/>
    </source>
</evidence>
<name>A0A7W9EX93_9RHOB</name>
<dbReference type="SUPFAM" id="SSF52540">
    <property type="entry name" value="P-loop containing nucleoside triphosphate hydrolases"/>
    <property type="match status" value="1"/>
</dbReference>
<dbReference type="InterPro" id="IPR017871">
    <property type="entry name" value="ABC_transporter-like_CS"/>
</dbReference>
<evidence type="ECO:0000256" key="4">
    <source>
        <dbReference type="ARBA" id="ARBA00022475"/>
    </source>
</evidence>
<dbReference type="InterPro" id="IPR050388">
    <property type="entry name" value="ABC_Ni/Peptide_Import"/>
</dbReference>
<dbReference type="Proteomes" id="UP000535415">
    <property type="component" value="Unassembled WGS sequence"/>
</dbReference>
<evidence type="ECO:0000313" key="11">
    <source>
        <dbReference type="EMBL" id="MBB5721522.1"/>
    </source>
</evidence>
<keyword evidence="7 11" id="KW-0067">ATP-binding</keyword>
<evidence type="ECO:0000256" key="2">
    <source>
        <dbReference type="ARBA" id="ARBA00005417"/>
    </source>
</evidence>
<dbReference type="PANTHER" id="PTHR43297:SF14">
    <property type="entry name" value="ATPASE AAA-TYPE CORE DOMAIN-CONTAINING PROTEIN"/>
    <property type="match status" value="1"/>
</dbReference>
<comment type="subcellular location">
    <subcellularLocation>
        <location evidence="1">Cell inner membrane</location>
        <topology evidence="1">Peripheral membrane protein</topology>
    </subcellularLocation>
</comment>
<protein>
    <submittedName>
        <fullName evidence="11">Peptide/nickel transport system ATP-binding protein</fullName>
    </submittedName>
</protein>
<evidence type="ECO:0000256" key="1">
    <source>
        <dbReference type="ARBA" id="ARBA00004417"/>
    </source>
</evidence>
<dbReference type="EMBL" id="JACIJM010000003">
    <property type="protein sequence ID" value="MBB5721522.1"/>
    <property type="molecule type" value="Genomic_DNA"/>
</dbReference>
<dbReference type="InterPro" id="IPR027417">
    <property type="entry name" value="P-loop_NTPase"/>
</dbReference>
<dbReference type="GO" id="GO:0005886">
    <property type="term" value="C:plasma membrane"/>
    <property type="evidence" value="ECO:0007669"/>
    <property type="project" value="UniProtKB-SubCell"/>
</dbReference>
<keyword evidence="8" id="KW-1278">Translocase</keyword>
<dbReference type="Pfam" id="PF00005">
    <property type="entry name" value="ABC_tran"/>
    <property type="match status" value="1"/>
</dbReference>
<dbReference type="PROSITE" id="PS00211">
    <property type="entry name" value="ABC_TRANSPORTER_1"/>
    <property type="match status" value="1"/>
</dbReference>
<keyword evidence="9" id="KW-0472">Membrane</keyword>
<feature type="domain" description="ABC transporter" evidence="10">
    <location>
        <begin position="10"/>
        <end position="257"/>
    </location>
</feature>
<evidence type="ECO:0000256" key="3">
    <source>
        <dbReference type="ARBA" id="ARBA00022448"/>
    </source>
</evidence>
<sequence length="298" mass="32813">MTTQPHENTLEIRQLNATLPNGMRLLRDVSLTLEPGEVRALVGESGAGKSMIGRAVLGILPSAVVHSSGDILLEGQSLNAMRPKTRRSIVAKMSALIPQDPLTALNPVRKIGPQITDPLVRIHRWSRDRALKRALELLERVHIRNPERVMNSYPHELSGGMRQRILIAAAFAPSPRLIVADEPTTALDVTVQKQILKLIRELQRETGTAVLFVTHDMGVVAKISQKVTVLFAGRVLEDAPTEAIFNDAAHLYTRGLIAATPTPNATAEPFRPVPQDLIAQLQRDTQAEDVRFYQGGRK</sequence>
<gene>
    <name evidence="11" type="ORF">FHS72_001134</name>
</gene>
<dbReference type="InterPro" id="IPR003593">
    <property type="entry name" value="AAA+_ATPase"/>
</dbReference>
<dbReference type="CDD" id="cd03257">
    <property type="entry name" value="ABC_NikE_OppD_transporters"/>
    <property type="match status" value="1"/>
</dbReference>
<dbReference type="GO" id="GO:0005524">
    <property type="term" value="F:ATP binding"/>
    <property type="evidence" value="ECO:0007669"/>
    <property type="project" value="UniProtKB-KW"/>
</dbReference>
<organism evidence="11 12">
    <name type="scientific">Yoonia ponticola</name>
    <dbReference type="NCBI Taxonomy" id="1524255"/>
    <lineage>
        <taxon>Bacteria</taxon>
        <taxon>Pseudomonadati</taxon>
        <taxon>Pseudomonadota</taxon>
        <taxon>Alphaproteobacteria</taxon>
        <taxon>Rhodobacterales</taxon>
        <taxon>Paracoccaceae</taxon>
        <taxon>Yoonia</taxon>
    </lineage>
</organism>
<comment type="similarity">
    <text evidence="2">Belongs to the ABC transporter superfamily.</text>
</comment>
<dbReference type="PANTHER" id="PTHR43297">
    <property type="entry name" value="OLIGOPEPTIDE TRANSPORT ATP-BINDING PROTEIN APPD"/>
    <property type="match status" value="1"/>
</dbReference>
<evidence type="ECO:0000256" key="9">
    <source>
        <dbReference type="ARBA" id="ARBA00023136"/>
    </source>
</evidence>
<evidence type="ECO:0000256" key="7">
    <source>
        <dbReference type="ARBA" id="ARBA00022840"/>
    </source>
</evidence>
<dbReference type="GO" id="GO:0016887">
    <property type="term" value="F:ATP hydrolysis activity"/>
    <property type="evidence" value="ECO:0007669"/>
    <property type="project" value="InterPro"/>
</dbReference>
<dbReference type="PROSITE" id="PS50893">
    <property type="entry name" value="ABC_TRANSPORTER_2"/>
    <property type="match status" value="1"/>
</dbReference>
<evidence type="ECO:0000256" key="5">
    <source>
        <dbReference type="ARBA" id="ARBA00022519"/>
    </source>
</evidence>
<evidence type="ECO:0000256" key="8">
    <source>
        <dbReference type="ARBA" id="ARBA00022967"/>
    </source>
</evidence>
<keyword evidence="5" id="KW-0997">Cell inner membrane</keyword>
<evidence type="ECO:0000256" key="6">
    <source>
        <dbReference type="ARBA" id="ARBA00022741"/>
    </source>
</evidence>
<dbReference type="SMART" id="SM00382">
    <property type="entry name" value="AAA"/>
    <property type="match status" value="1"/>
</dbReference>
<evidence type="ECO:0000313" key="12">
    <source>
        <dbReference type="Proteomes" id="UP000535415"/>
    </source>
</evidence>